<feature type="non-terminal residue" evidence="1">
    <location>
        <position position="46"/>
    </location>
</feature>
<reference evidence="1 2" key="1">
    <citation type="journal article" date="2018" name="Front. Plant Sci.">
        <title>Red Clover (Trifolium pratense) and Zigzag Clover (T. medium) - A Picture of Genomic Similarities and Differences.</title>
        <authorList>
            <person name="Dluhosova J."/>
            <person name="Istvanek J."/>
            <person name="Nedelnik J."/>
            <person name="Repkova J."/>
        </authorList>
    </citation>
    <scope>NUCLEOTIDE SEQUENCE [LARGE SCALE GENOMIC DNA]</scope>
    <source>
        <strain evidence="2">cv. 10/8</strain>
        <tissue evidence="1">Leaf</tissue>
    </source>
</reference>
<dbReference type="AlphaFoldDB" id="A0A392WCI7"/>
<keyword evidence="2" id="KW-1185">Reference proteome</keyword>
<dbReference type="EMBL" id="LXQA011418209">
    <property type="protein sequence ID" value="MCI96565.1"/>
    <property type="molecule type" value="Genomic_DNA"/>
</dbReference>
<sequence>MNSFSFDIGKVGLSKNLNGLDLRNNKIYGMLPEGLTELKFLHSFNV</sequence>
<name>A0A392WCI7_9FABA</name>
<dbReference type="Proteomes" id="UP000265520">
    <property type="component" value="Unassembled WGS sequence"/>
</dbReference>
<comment type="caution">
    <text evidence="1">The sequence shown here is derived from an EMBL/GenBank/DDBJ whole genome shotgun (WGS) entry which is preliminary data.</text>
</comment>
<evidence type="ECO:0000313" key="2">
    <source>
        <dbReference type="Proteomes" id="UP000265520"/>
    </source>
</evidence>
<organism evidence="1 2">
    <name type="scientific">Trifolium medium</name>
    <dbReference type="NCBI Taxonomy" id="97028"/>
    <lineage>
        <taxon>Eukaryota</taxon>
        <taxon>Viridiplantae</taxon>
        <taxon>Streptophyta</taxon>
        <taxon>Embryophyta</taxon>
        <taxon>Tracheophyta</taxon>
        <taxon>Spermatophyta</taxon>
        <taxon>Magnoliopsida</taxon>
        <taxon>eudicotyledons</taxon>
        <taxon>Gunneridae</taxon>
        <taxon>Pentapetalae</taxon>
        <taxon>rosids</taxon>
        <taxon>fabids</taxon>
        <taxon>Fabales</taxon>
        <taxon>Fabaceae</taxon>
        <taxon>Papilionoideae</taxon>
        <taxon>50 kb inversion clade</taxon>
        <taxon>NPAAA clade</taxon>
        <taxon>Hologalegina</taxon>
        <taxon>IRL clade</taxon>
        <taxon>Trifolieae</taxon>
        <taxon>Trifolium</taxon>
    </lineage>
</organism>
<proteinExistence type="predicted"/>
<evidence type="ECO:0000313" key="1">
    <source>
        <dbReference type="EMBL" id="MCI96565.1"/>
    </source>
</evidence>
<protein>
    <submittedName>
        <fullName evidence="1">Polygalacturonase inhibiting protein</fullName>
    </submittedName>
</protein>
<accession>A0A392WCI7</accession>
<dbReference type="InterPro" id="IPR032675">
    <property type="entry name" value="LRR_dom_sf"/>
</dbReference>
<dbReference type="Gene3D" id="3.80.10.10">
    <property type="entry name" value="Ribonuclease Inhibitor"/>
    <property type="match status" value="1"/>
</dbReference>